<feature type="signal peptide" evidence="1">
    <location>
        <begin position="1"/>
        <end position="17"/>
    </location>
</feature>
<accession>A0A2X2TPN8</accession>
<reference evidence="3 4" key="1">
    <citation type="submission" date="2018-06" db="EMBL/GenBank/DDBJ databases">
        <authorList>
            <consortium name="Pathogen Informatics"/>
            <person name="Doyle S."/>
        </authorList>
    </citation>
    <scope>NUCLEOTIDE SEQUENCE [LARGE SCALE GENOMIC DNA]</scope>
    <source>
        <strain evidence="3 4">NCTC11546</strain>
    </source>
</reference>
<proteinExistence type="predicted"/>
<dbReference type="Pfam" id="PF19572">
    <property type="entry name" value="PorV"/>
    <property type="match status" value="1"/>
</dbReference>
<evidence type="ECO:0000313" key="4">
    <source>
        <dbReference type="Proteomes" id="UP000249891"/>
    </source>
</evidence>
<evidence type="ECO:0000256" key="1">
    <source>
        <dbReference type="SAM" id="SignalP"/>
    </source>
</evidence>
<evidence type="ECO:0000313" key="3">
    <source>
        <dbReference type="EMBL" id="SQA78400.1"/>
    </source>
</evidence>
<dbReference type="InterPro" id="IPR047799">
    <property type="entry name" value="T9SS_OM_PorV"/>
</dbReference>
<dbReference type="NCBIfam" id="NF033709">
    <property type="entry name" value="PorV_fam"/>
    <property type="match status" value="1"/>
</dbReference>
<dbReference type="EMBL" id="UARG01000017">
    <property type="protein sequence ID" value="SQA78400.1"/>
    <property type="molecule type" value="Genomic_DNA"/>
</dbReference>
<keyword evidence="1" id="KW-0732">Signal</keyword>
<dbReference type="Gene3D" id="2.40.160.60">
    <property type="entry name" value="Outer membrane protein transport protein (OMPP1/FadL/TodX)"/>
    <property type="match status" value="1"/>
</dbReference>
<organism evidence="3 4">
    <name type="scientific">Capnocytophaga ochracea</name>
    <dbReference type="NCBI Taxonomy" id="1018"/>
    <lineage>
        <taxon>Bacteria</taxon>
        <taxon>Pseudomonadati</taxon>
        <taxon>Bacteroidota</taxon>
        <taxon>Flavobacteriia</taxon>
        <taxon>Flavobacteriales</taxon>
        <taxon>Flavobacteriaceae</taxon>
        <taxon>Capnocytophaga</taxon>
    </lineage>
</organism>
<feature type="domain" description="Type IX secretion system protein PorV" evidence="2">
    <location>
        <begin position="25"/>
        <end position="265"/>
    </location>
</feature>
<dbReference type="RefSeq" id="WP_128091567.1">
    <property type="nucleotide sequence ID" value="NZ_UARG01000017.1"/>
</dbReference>
<dbReference type="Proteomes" id="UP000249891">
    <property type="component" value="Unassembled WGS sequence"/>
</dbReference>
<dbReference type="AlphaFoldDB" id="A0A2X2TPN8"/>
<dbReference type="NCBIfam" id="NF033710">
    <property type="entry name" value="T9SS_OM_PorV"/>
    <property type="match status" value="1"/>
</dbReference>
<feature type="chain" id="PRO_5016067547" description="Type IX secretion system protein PorV domain-containing protein" evidence="1">
    <location>
        <begin position="18"/>
        <end position="392"/>
    </location>
</feature>
<name>A0A2X2TPN8_CAPOC</name>
<protein>
    <recommendedName>
        <fullName evidence="2">Type IX secretion system protein PorV domain-containing protein</fullName>
    </recommendedName>
</protein>
<dbReference type="InterPro" id="IPR045741">
    <property type="entry name" value="PorV"/>
</dbReference>
<gene>
    <name evidence="3" type="ORF">NCTC11546_01631</name>
</gene>
<evidence type="ECO:0000259" key="2">
    <source>
        <dbReference type="Pfam" id="PF19572"/>
    </source>
</evidence>
<sequence>MKQLIYSILLCSTALSAQTVVPLFDSRIIATAVPFLQLSTDAYSLGMGEMGVATPPNVFSQQWNAAKYVFANESTGIGLSYAPYLNSLVNDMSLGNVSYFHKSKKRKSAWGASLTYFNAGEFHLSSMQQNQYVAEGVEQPFEFSADVSYSLPLSPHWAMGVTMRYIHSDLSVNNQTERLRVHSFATDIAAYFSSEIIAYNRFWGKYNFGLQIAHLGTKVKYTDLGRESFLPTTLKIGTGYSFIFDNQDNFSIYLEAKKLLVPTPPQYGFVDKNNNGQQDPNEPTTIIAGKNPNISFLSGIFQSFSDAPGGLKEELQEVAYSVGVSYEFEEALLLGAGFYNESEQKGARKFFTLGVGFHKANYHIHLSYLFSVSKIANPFEKGLRISLVLMNL</sequence>